<dbReference type="InterPro" id="IPR048379">
    <property type="entry name" value="Rad26-like_C"/>
</dbReference>
<feature type="compositionally biased region" description="Pro residues" evidence="1">
    <location>
        <begin position="67"/>
        <end position="79"/>
    </location>
</feature>
<evidence type="ECO:0000259" key="4">
    <source>
        <dbReference type="Pfam" id="PF21048"/>
    </source>
</evidence>
<feature type="domain" description="Rad26-like C-terminal" evidence="3">
    <location>
        <begin position="653"/>
        <end position="716"/>
    </location>
</feature>
<feature type="compositionally biased region" description="Polar residues" evidence="1">
    <location>
        <begin position="20"/>
        <end position="34"/>
    </location>
</feature>
<feature type="compositionally biased region" description="Basic and acidic residues" evidence="1">
    <location>
        <begin position="105"/>
        <end position="145"/>
    </location>
</feature>
<dbReference type="Pfam" id="PF12331">
    <property type="entry name" value="Rad26-like_helical_rpts"/>
    <property type="match status" value="1"/>
</dbReference>
<dbReference type="AlphaFoldDB" id="A0A1Y2A816"/>
<protein>
    <submittedName>
        <fullName evidence="5">Uncharacterized protein</fullName>
    </submittedName>
</protein>
<sequence>MDEDDESGFSDHDLDDLPANTLQQLEATAVQLTQHRPARDAESDYGGGDGDDGDDGDEVINLDDEPVPPQPAPWNPPAVPQSARPAPPRNEASQVDVSQLLLRIKTLEQDKARLNRDLHAERSKALSKSGEADTVRRRLEAATRENERRLQALQHAHANEVARQKADLDKIRRERETAQTNSLFLEHDLAREAGRVRRVKKSGKEPVVPRSRTDPSPVGTPKRSKVLPFRDGFDDEDIVMASPTKSPHKTKPSTPSKASKRKRPATDPSPIPALQLSEPRDRQKTQEPSGKELPKIDASILERLRRDDHRFELLHRLVNHRSSNRIDRVLEALTQHALPSQTRKKLSSMAYDDLSRCSSGHNVHELALSVCHVFLGLWDRCLQEKYYAPIYLFLDAIQFILACEPCSTAVALTSRAVPLILATVDLVSIPIARASTNSKHVPDLYSPAQRTIDSQIDVLDCLDLLYAIATSCITSPSAITCFWELIPIDFALVLLVKAQSLPRIMLMIRILSTSSLPTTLGTIVAAGSMADQQAKREIDLIDRLTNLLSETPEAIPDPGNKDLNETRNRCSTKEIWELRICVLNLLSTFANSEYGSTRLAHHRNCIGRLIQHLDASISSLYTTPLCPTHSLAISSTNITMKLIYRLMTSQPDIDIKTKMGAVQGGSHKYLVALTRLAFSEGLVLEEGIEQEVVDAAHDILDKGLSPEEGEGLLRVFSSGASV</sequence>
<feature type="region of interest" description="Disordered" evidence="1">
    <location>
        <begin position="195"/>
        <end position="296"/>
    </location>
</feature>
<dbReference type="OrthoDB" id="5245063at2759"/>
<feature type="compositionally biased region" description="Basic and acidic residues" evidence="1">
    <location>
        <begin position="278"/>
        <end position="296"/>
    </location>
</feature>
<feature type="compositionally biased region" description="Acidic residues" evidence="1">
    <location>
        <begin position="1"/>
        <end position="16"/>
    </location>
</feature>
<name>A0A1Y2A816_9PLEO</name>
<comment type="caution">
    <text evidence="5">The sequence shown here is derived from an EMBL/GenBank/DDBJ whole genome shotgun (WGS) entry which is preliminary data.</text>
</comment>
<evidence type="ECO:0000313" key="6">
    <source>
        <dbReference type="Proteomes" id="UP000193144"/>
    </source>
</evidence>
<dbReference type="InterPro" id="IPR022093">
    <property type="entry name" value="Rad26-like_helical"/>
</dbReference>
<evidence type="ECO:0000313" key="5">
    <source>
        <dbReference type="EMBL" id="ORY18641.1"/>
    </source>
</evidence>
<dbReference type="InterPro" id="IPR048380">
    <property type="entry name" value="Rad26-like_N"/>
</dbReference>
<dbReference type="EMBL" id="MCFA01000006">
    <property type="protein sequence ID" value="ORY18641.1"/>
    <property type="molecule type" value="Genomic_DNA"/>
</dbReference>
<dbReference type="Proteomes" id="UP000193144">
    <property type="component" value="Unassembled WGS sequence"/>
</dbReference>
<gene>
    <name evidence="5" type="ORF">BCR34DRAFT_473229</name>
</gene>
<dbReference type="Pfam" id="PF21048">
    <property type="entry name" value="Rad26-like_N"/>
    <property type="match status" value="1"/>
</dbReference>
<keyword evidence="6" id="KW-1185">Reference proteome</keyword>
<dbReference type="Pfam" id="PF21046">
    <property type="entry name" value="Rad26-like_C"/>
    <property type="match status" value="1"/>
</dbReference>
<feature type="compositionally biased region" description="Acidic residues" evidence="1">
    <location>
        <begin position="49"/>
        <end position="66"/>
    </location>
</feature>
<reference evidence="5 6" key="1">
    <citation type="submission" date="2016-07" db="EMBL/GenBank/DDBJ databases">
        <title>Pervasive Adenine N6-methylation of Active Genes in Fungi.</title>
        <authorList>
            <consortium name="DOE Joint Genome Institute"/>
            <person name="Mondo S.J."/>
            <person name="Dannebaum R.O."/>
            <person name="Kuo R.C."/>
            <person name="Labutti K."/>
            <person name="Haridas S."/>
            <person name="Kuo A."/>
            <person name="Salamov A."/>
            <person name="Ahrendt S.R."/>
            <person name="Lipzen A."/>
            <person name="Sullivan W."/>
            <person name="Andreopoulos W.B."/>
            <person name="Clum A."/>
            <person name="Lindquist E."/>
            <person name="Daum C."/>
            <person name="Ramamoorthy G.K."/>
            <person name="Gryganskyi A."/>
            <person name="Culley D."/>
            <person name="Magnuson J.K."/>
            <person name="James T.Y."/>
            <person name="O'Malley M.A."/>
            <person name="Stajich J.E."/>
            <person name="Spatafora J.W."/>
            <person name="Visel A."/>
            <person name="Grigoriev I.V."/>
        </authorList>
    </citation>
    <scope>NUCLEOTIDE SEQUENCE [LARGE SCALE GENOMIC DNA]</scope>
    <source>
        <strain evidence="5 6">CBS 115471</strain>
    </source>
</reference>
<feature type="domain" description="Rad26-like helical repeats" evidence="2">
    <location>
        <begin position="420"/>
        <end position="647"/>
    </location>
</feature>
<organism evidence="5 6">
    <name type="scientific">Clohesyomyces aquaticus</name>
    <dbReference type="NCBI Taxonomy" id="1231657"/>
    <lineage>
        <taxon>Eukaryota</taxon>
        <taxon>Fungi</taxon>
        <taxon>Dikarya</taxon>
        <taxon>Ascomycota</taxon>
        <taxon>Pezizomycotina</taxon>
        <taxon>Dothideomycetes</taxon>
        <taxon>Pleosporomycetidae</taxon>
        <taxon>Pleosporales</taxon>
        <taxon>Lindgomycetaceae</taxon>
        <taxon>Clohesyomyces</taxon>
    </lineage>
</organism>
<proteinExistence type="predicted"/>
<evidence type="ECO:0000259" key="2">
    <source>
        <dbReference type="Pfam" id="PF12331"/>
    </source>
</evidence>
<accession>A0A1Y2A816</accession>
<feature type="domain" description="Rad26-like N-terminal" evidence="4">
    <location>
        <begin position="313"/>
        <end position="358"/>
    </location>
</feature>
<evidence type="ECO:0000256" key="1">
    <source>
        <dbReference type="SAM" id="MobiDB-lite"/>
    </source>
</evidence>
<feature type="region of interest" description="Disordered" evidence="1">
    <location>
        <begin position="1"/>
        <end position="145"/>
    </location>
</feature>
<dbReference type="STRING" id="1231657.A0A1Y2A816"/>
<evidence type="ECO:0000259" key="3">
    <source>
        <dbReference type="Pfam" id="PF21046"/>
    </source>
</evidence>